<evidence type="ECO:0000256" key="1">
    <source>
        <dbReference type="SAM" id="MobiDB-lite"/>
    </source>
</evidence>
<reference evidence="2" key="3">
    <citation type="journal article" date="2017" name="Nature">
        <title>Genome sequence of the progenitor of the wheat D genome Aegilops tauschii.</title>
        <authorList>
            <person name="Luo M.C."/>
            <person name="Gu Y.Q."/>
            <person name="Puiu D."/>
            <person name="Wang H."/>
            <person name="Twardziok S.O."/>
            <person name="Deal K.R."/>
            <person name="Huo N."/>
            <person name="Zhu T."/>
            <person name="Wang L."/>
            <person name="Wang Y."/>
            <person name="McGuire P.E."/>
            <person name="Liu S."/>
            <person name="Long H."/>
            <person name="Ramasamy R.K."/>
            <person name="Rodriguez J.C."/>
            <person name="Van S.L."/>
            <person name="Yuan L."/>
            <person name="Wang Z."/>
            <person name="Xia Z."/>
            <person name="Xiao L."/>
            <person name="Anderson O.D."/>
            <person name="Ouyang S."/>
            <person name="Liang Y."/>
            <person name="Zimin A.V."/>
            <person name="Pertea G."/>
            <person name="Qi P."/>
            <person name="Bennetzen J.L."/>
            <person name="Dai X."/>
            <person name="Dawson M.W."/>
            <person name="Muller H.G."/>
            <person name="Kugler K."/>
            <person name="Rivarola-Duarte L."/>
            <person name="Spannagl M."/>
            <person name="Mayer K.F.X."/>
            <person name="Lu F.H."/>
            <person name="Bevan M.W."/>
            <person name="Leroy P."/>
            <person name="Li P."/>
            <person name="You F.M."/>
            <person name="Sun Q."/>
            <person name="Liu Z."/>
            <person name="Lyons E."/>
            <person name="Wicker T."/>
            <person name="Salzberg S.L."/>
            <person name="Devos K.M."/>
            <person name="Dvorak J."/>
        </authorList>
    </citation>
    <scope>NUCLEOTIDE SEQUENCE [LARGE SCALE GENOMIC DNA]</scope>
    <source>
        <strain evidence="2">cv. AL8/78</strain>
    </source>
</reference>
<dbReference type="Proteomes" id="UP000015105">
    <property type="component" value="Chromosome 7D"/>
</dbReference>
<dbReference type="EnsemblPlants" id="AET7Gv20746000.7">
    <property type="protein sequence ID" value="AET7Gv20746000.7"/>
    <property type="gene ID" value="AET7Gv20746000"/>
</dbReference>
<keyword evidence="3" id="KW-1185">Reference proteome</keyword>
<reference evidence="3" key="2">
    <citation type="journal article" date="2017" name="Nat. Plants">
        <title>The Aegilops tauschii genome reveals multiple impacts of transposons.</title>
        <authorList>
            <person name="Zhao G."/>
            <person name="Zou C."/>
            <person name="Li K."/>
            <person name="Wang K."/>
            <person name="Li T."/>
            <person name="Gao L."/>
            <person name="Zhang X."/>
            <person name="Wang H."/>
            <person name="Yang Z."/>
            <person name="Liu X."/>
            <person name="Jiang W."/>
            <person name="Mao L."/>
            <person name="Kong X."/>
            <person name="Jiao Y."/>
            <person name="Jia J."/>
        </authorList>
    </citation>
    <scope>NUCLEOTIDE SEQUENCE [LARGE SCALE GENOMIC DNA]</scope>
    <source>
        <strain evidence="3">cv. AL8/78</strain>
    </source>
</reference>
<evidence type="ECO:0000313" key="2">
    <source>
        <dbReference type="EnsemblPlants" id="AET7Gv20746000.7"/>
    </source>
</evidence>
<proteinExistence type="predicted"/>
<dbReference type="AlphaFoldDB" id="A0A453RWZ5"/>
<evidence type="ECO:0000313" key="3">
    <source>
        <dbReference type="Proteomes" id="UP000015105"/>
    </source>
</evidence>
<feature type="compositionally biased region" description="Basic and acidic residues" evidence="1">
    <location>
        <begin position="93"/>
        <end position="108"/>
    </location>
</feature>
<name>A0A453RWZ5_AEGTS</name>
<organism evidence="2 3">
    <name type="scientific">Aegilops tauschii subsp. strangulata</name>
    <name type="common">Goatgrass</name>
    <dbReference type="NCBI Taxonomy" id="200361"/>
    <lineage>
        <taxon>Eukaryota</taxon>
        <taxon>Viridiplantae</taxon>
        <taxon>Streptophyta</taxon>
        <taxon>Embryophyta</taxon>
        <taxon>Tracheophyta</taxon>
        <taxon>Spermatophyta</taxon>
        <taxon>Magnoliopsida</taxon>
        <taxon>Liliopsida</taxon>
        <taxon>Poales</taxon>
        <taxon>Poaceae</taxon>
        <taxon>BOP clade</taxon>
        <taxon>Pooideae</taxon>
        <taxon>Triticodae</taxon>
        <taxon>Triticeae</taxon>
        <taxon>Triticinae</taxon>
        <taxon>Aegilops</taxon>
    </lineage>
</organism>
<reference evidence="3" key="1">
    <citation type="journal article" date="2014" name="Science">
        <title>Ancient hybridizations among the ancestral genomes of bread wheat.</title>
        <authorList>
            <consortium name="International Wheat Genome Sequencing Consortium,"/>
            <person name="Marcussen T."/>
            <person name="Sandve S.R."/>
            <person name="Heier L."/>
            <person name="Spannagl M."/>
            <person name="Pfeifer M."/>
            <person name="Jakobsen K.S."/>
            <person name="Wulff B.B."/>
            <person name="Steuernagel B."/>
            <person name="Mayer K.F."/>
            <person name="Olsen O.A."/>
        </authorList>
    </citation>
    <scope>NUCLEOTIDE SEQUENCE [LARGE SCALE GENOMIC DNA]</scope>
    <source>
        <strain evidence="3">cv. AL8/78</strain>
    </source>
</reference>
<reference evidence="2" key="4">
    <citation type="submission" date="2019-03" db="UniProtKB">
        <authorList>
            <consortium name="EnsemblPlants"/>
        </authorList>
    </citation>
    <scope>IDENTIFICATION</scope>
</reference>
<reference evidence="2" key="5">
    <citation type="journal article" date="2021" name="G3 (Bethesda)">
        <title>Aegilops tauschii genome assembly Aet v5.0 features greater sequence contiguity and improved annotation.</title>
        <authorList>
            <person name="Wang L."/>
            <person name="Zhu T."/>
            <person name="Rodriguez J.C."/>
            <person name="Deal K.R."/>
            <person name="Dubcovsky J."/>
            <person name="McGuire P.E."/>
            <person name="Lux T."/>
            <person name="Spannagl M."/>
            <person name="Mayer K.F.X."/>
            <person name="Baldrich P."/>
            <person name="Meyers B.C."/>
            <person name="Huo N."/>
            <person name="Gu Y.Q."/>
            <person name="Zhou H."/>
            <person name="Devos K.M."/>
            <person name="Bennetzen J.L."/>
            <person name="Unver T."/>
            <person name="Budak H."/>
            <person name="Gulick P.J."/>
            <person name="Galiba G."/>
            <person name="Kalapos B."/>
            <person name="Nelson D.R."/>
            <person name="Li P."/>
            <person name="You F.M."/>
            <person name="Luo M.C."/>
            <person name="Dvorak J."/>
        </authorList>
    </citation>
    <scope>NUCLEOTIDE SEQUENCE [LARGE SCALE GENOMIC DNA]</scope>
    <source>
        <strain evidence="2">cv. AL8/78</strain>
    </source>
</reference>
<sequence>KKRFIRLLPRTRRRGFLCRRRRAHIFLSPVLVLSPPSPNPDEIGRIGCISRDARPLCSGRREKVGAVLRPRQQLAKPGGGKREPQPRLAVEAEEGRSSSRIRAEDTHGSWRPSTGT</sequence>
<feature type="region of interest" description="Disordered" evidence="1">
    <location>
        <begin position="67"/>
        <end position="116"/>
    </location>
</feature>
<protein>
    <submittedName>
        <fullName evidence="2">Uncharacterized protein</fullName>
    </submittedName>
</protein>
<dbReference type="Gramene" id="AET7Gv20746000.7">
    <property type="protein sequence ID" value="AET7Gv20746000.7"/>
    <property type="gene ID" value="AET7Gv20746000"/>
</dbReference>
<accession>A0A453RWZ5</accession>